<accession>A0A6P3V9K6</accession>
<dbReference type="Gene3D" id="1.20.1070.10">
    <property type="entry name" value="Rhodopsin 7-helix transmembrane proteins"/>
    <property type="match status" value="1"/>
</dbReference>
<dbReference type="Proteomes" id="UP000515203">
    <property type="component" value="Unplaced"/>
</dbReference>
<evidence type="ECO:0000256" key="10">
    <source>
        <dbReference type="ARBA" id="ARBA00023170"/>
    </source>
</evidence>
<evidence type="ECO:0000256" key="7">
    <source>
        <dbReference type="ARBA" id="ARBA00022989"/>
    </source>
</evidence>
<dbReference type="GO" id="GO:0019236">
    <property type="term" value="P:response to pheromone"/>
    <property type="evidence" value="ECO:0007669"/>
    <property type="project" value="UniProtKB-KW"/>
</dbReference>
<dbReference type="InterPro" id="IPR004072">
    <property type="entry name" value="Vmron_rcpt_1"/>
</dbReference>
<evidence type="ECO:0000313" key="16">
    <source>
        <dbReference type="RefSeq" id="XP_012368715.1"/>
    </source>
</evidence>
<dbReference type="GO" id="GO:0016503">
    <property type="term" value="F:pheromone receptor activity"/>
    <property type="evidence" value="ECO:0007669"/>
    <property type="project" value="InterPro"/>
</dbReference>
<dbReference type="PANTHER" id="PTHR24062">
    <property type="entry name" value="VOMERONASAL TYPE-1 RECEPTOR"/>
    <property type="match status" value="1"/>
</dbReference>
<dbReference type="OrthoDB" id="9606139at2759"/>
<comment type="function">
    <text evidence="1">Putative pheromone receptor.</text>
</comment>
<evidence type="ECO:0000256" key="13">
    <source>
        <dbReference type="RuleBase" id="RU364061"/>
    </source>
</evidence>
<evidence type="ECO:0000313" key="15">
    <source>
        <dbReference type="Proteomes" id="UP000515203"/>
    </source>
</evidence>
<dbReference type="GO" id="GO:0007606">
    <property type="term" value="P:sensory perception of chemical stimulus"/>
    <property type="evidence" value="ECO:0007669"/>
    <property type="project" value="UniProtKB-ARBA"/>
</dbReference>
<evidence type="ECO:0000256" key="8">
    <source>
        <dbReference type="ARBA" id="ARBA00023040"/>
    </source>
</evidence>
<dbReference type="Pfam" id="PF03402">
    <property type="entry name" value="V1R"/>
    <property type="match status" value="1"/>
</dbReference>
<evidence type="ECO:0000256" key="12">
    <source>
        <dbReference type="ARBA" id="ARBA00023224"/>
    </source>
</evidence>
<dbReference type="GO" id="GO:0005886">
    <property type="term" value="C:plasma membrane"/>
    <property type="evidence" value="ECO:0007669"/>
    <property type="project" value="UniProtKB-SubCell"/>
</dbReference>
<dbReference type="InParanoid" id="A0A6P3V9K6"/>
<proteinExistence type="inferred from homology"/>
<gene>
    <name evidence="16" type="primary">LOC105741275</name>
</gene>
<evidence type="ECO:0000256" key="11">
    <source>
        <dbReference type="ARBA" id="ARBA00023180"/>
    </source>
</evidence>
<keyword evidence="9 13" id="KW-0472">Membrane</keyword>
<dbReference type="RefSeq" id="XP_012368715.1">
    <property type="nucleotide sequence ID" value="XM_012513261.1"/>
</dbReference>
<dbReference type="GeneID" id="105741275"/>
<comment type="similarity">
    <text evidence="3 13">Belongs to the G-protein coupled receptor 1 family.</text>
</comment>
<reference evidence="16" key="1">
    <citation type="submission" date="2025-08" db="UniProtKB">
        <authorList>
            <consortium name="RefSeq"/>
        </authorList>
    </citation>
    <scope>IDENTIFICATION</scope>
</reference>
<keyword evidence="5 13" id="KW-0589">Pheromone response</keyword>
<dbReference type="PROSITE" id="PS50262">
    <property type="entry name" value="G_PROTEIN_RECEP_F1_2"/>
    <property type="match status" value="1"/>
</dbReference>
<organism evidence="15 16">
    <name type="scientific">Octodon degus</name>
    <name type="common">Degu</name>
    <name type="synonym">Sciurus degus</name>
    <dbReference type="NCBI Taxonomy" id="10160"/>
    <lineage>
        <taxon>Eukaryota</taxon>
        <taxon>Metazoa</taxon>
        <taxon>Chordata</taxon>
        <taxon>Craniata</taxon>
        <taxon>Vertebrata</taxon>
        <taxon>Euteleostomi</taxon>
        <taxon>Mammalia</taxon>
        <taxon>Eutheria</taxon>
        <taxon>Euarchontoglires</taxon>
        <taxon>Glires</taxon>
        <taxon>Rodentia</taxon>
        <taxon>Hystricomorpha</taxon>
        <taxon>Octodontidae</taxon>
        <taxon>Octodon</taxon>
    </lineage>
</organism>
<keyword evidence="7 13" id="KW-1133">Transmembrane helix</keyword>
<protein>
    <recommendedName>
        <fullName evidence="13">Vomeronasal type-1 receptor</fullName>
    </recommendedName>
</protein>
<keyword evidence="15" id="KW-1185">Reference proteome</keyword>
<dbReference type="SUPFAM" id="SSF81321">
    <property type="entry name" value="Family A G protein-coupled receptor-like"/>
    <property type="match status" value="1"/>
</dbReference>
<dbReference type="FunFam" id="1.20.1070.10:FF:000033">
    <property type="entry name" value="Vomeronasal type-1 receptor"/>
    <property type="match status" value="1"/>
</dbReference>
<sequence>MSLLCHSISLYFSGCRFRCTDVILRHLSVANSFYILCRGIPETMAALGMEDFLNNAGCKLVFYVQTVGKGVSFSTTCLLSVSQAITISARSPRWAELKVKALKCIGPCTIICWVLHMLLNVRVLMLVSDKENHKNITNILDFQYCSIMISDKHQNAIFAALTLSHDILCLKLMIGSSASMVFILYRHKQQTQHIHRHSISSRSPAETRASQSILILVCAFVFFYFLSSITYVWFSLYTNTAWWLVKTSALTNACFPTASPFILMTREHCVYRPTQCSWKK</sequence>
<keyword evidence="4 13" id="KW-1003">Cell membrane</keyword>
<feature type="transmembrane region" description="Helical" evidence="13">
    <location>
        <begin position="156"/>
        <end position="185"/>
    </location>
</feature>
<keyword evidence="6 13" id="KW-0812">Transmembrane</keyword>
<keyword evidence="8 13" id="KW-0297">G-protein coupled receptor</keyword>
<name>A0A6P3V9K6_OCTDE</name>
<keyword evidence="12 13" id="KW-0807">Transducer</keyword>
<keyword evidence="11" id="KW-0325">Glycoprotein</keyword>
<evidence type="ECO:0000256" key="4">
    <source>
        <dbReference type="ARBA" id="ARBA00022475"/>
    </source>
</evidence>
<evidence type="ECO:0000256" key="6">
    <source>
        <dbReference type="ARBA" id="ARBA00022692"/>
    </source>
</evidence>
<feature type="domain" description="G-protein coupled receptors family 1 profile" evidence="14">
    <location>
        <begin position="1"/>
        <end position="263"/>
    </location>
</feature>
<dbReference type="InterPro" id="IPR017452">
    <property type="entry name" value="GPCR_Rhodpsn_7TM"/>
</dbReference>
<dbReference type="PRINTS" id="PR01534">
    <property type="entry name" value="VOMERONASL1R"/>
</dbReference>
<evidence type="ECO:0000259" key="14">
    <source>
        <dbReference type="PROSITE" id="PS50262"/>
    </source>
</evidence>
<comment type="caution">
    <text evidence="13">Lacks conserved residue(s) required for the propagation of feature annotation.</text>
</comment>
<feature type="transmembrane region" description="Helical" evidence="13">
    <location>
        <begin position="213"/>
        <end position="234"/>
    </location>
</feature>
<evidence type="ECO:0000256" key="9">
    <source>
        <dbReference type="ARBA" id="ARBA00023136"/>
    </source>
</evidence>
<dbReference type="AlphaFoldDB" id="A0A6P3V9K6"/>
<keyword evidence="10 13" id="KW-0675">Receptor</keyword>
<evidence type="ECO:0000256" key="2">
    <source>
        <dbReference type="ARBA" id="ARBA00004651"/>
    </source>
</evidence>
<evidence type="ECO:0000256" key="3">
    <source>
        <dbReference type="ARBA" id="ARBA00010663"/>
    </source>
</evidence>
<comment type="subcellular location">
    <subcellularLocation>
        <location evidence="2 13">Cell membrane</location>
        <topology evidence="2 13">Multi-pass membrane protein</topology>
    </subcellularLocation>
</comment>
<evidence type="ECO:0000256" key="1">
    <source>
        <dbReference type="ARBA" id="ARBA00003878"/>
    </source>
</evidence>
<evidence type="ECO:0000256" key="5">
    <source>
        <dbReference type="ARBA" id="ARBA00022507"/>
    </source>
</evidence>